<accession>A0ABW8USM9</accession>
<organism evidence="1 2">
    <name type="scientific">Tateyamaria armeniaca</name>
    <dbReference type="NCBI Taxonomy" id="2518930"/>
    <lineage>
        <taxon>Bacteria</taxon>
        <taxon>Pseudomonadati</taxon>
        <taxon>Pseudomonadota</taxon>
        <taxon>Alphaproteobacteria</taxon>
        <taxon>Rhodobacterales</taxon>
        <taxon>Roseobacteraceae</taxon>
        <taxon>Tateyamaria</taxon>
    </lineage>
</organism>
<dbReference type="Proteomes" id="UP001627408">
    <property type="component" value="Unassembled WGS sequence"/>
</dbReference>
<protein>
    <submittedName>
        <fullName evidence="1">N-formylglutamate amidohydrolase</fullName>
    </submittedName>
</protein>
<sequence>MATTLSAGVAVILHQDDSNIVEVSRRNGRSPIVLVCEHASAHIPADLKDLGVSAAARRSHVAWDPGAMAVARAMSQTLDATLVSSTISRLVYDCNRPPEAPDAIPVRSEAYDVPGNRGLTNADRRARVARYYAPFRDRLASEIARRTDPIIVTIHSFTPVYNGQTREVEIGILHDSDSRLADAMLRNAPRRDVRRNAPYGPKDGVTHTLKEHGLKHGHLNVMIEVRNDLIADDASQKTMAQMLTDWMGRALQDVGADACKG</sequence>
<dbReference type="InterPro" id="IPR011227">
    <property type="entry name" value="UCP029730"/>
</dbReference>
<evidence type="ECO:0000313" key="1">
    <source>
        <dbReference type="EMBL" id="MFL4469069.1"/>
    </source>
</evidence>
<keyword evidence="2" id="KW-1185">Reference proteome</keyword>
<evidence type="ECO:0000313" key="2">
    <source>
        <dbReference type="Proteomes" id="UP001627408"/>
    </source>
</evidence>
<dbReference type="Pfam" id="PF05013">
    <property type="entry name" value="FGase"/>
    <property type="match status" value="1"/>
</dbReference>
<dbReference type="SUPFAM" id="SSF53187">
    <property type="entry name" value="Zn-dependent exopeptidases"/>
    <property type="match status" value="1"/>
</dbReference>
<reference evidence="1 2" key="1">
    <citation type="submission" date="2024-08" db="EMBL/GenBank/DDBJ databases">
        <title>Tateyamaria sp. nov., isolated from marine algae.</title>
        <authorList>
            <person name="Choi B.J."/>
            <person name="Kim J.M."/>
            <person name="Lee J.K."/>
            <person name="Choi D.G."/>
            <person name="Bayburt H."/>
            <person name="Baek J.H."/>
            <person name="Han D.M."/>
            <person name="Jeon C.O."/>
        </authorList>
    </citation>
    <scope>NUCLEOTIDE SEQUENCE [LARGE SCALE GENOMIC DNA]</scope>
    <source>
        <strain evidence="1 2">KMU-156</strain>
    </source>
</reference>
<name>A0ABW8USM9_9RHOB</name>
<proteinExistence type="predicted"/>
<dbReference type="RefSeq" id="WP_407590833.1">
    <property type="nucleotide sequence ID" value="NZ_JBHDIY010000002.1"/>
</dbReference>
<dbReference type="EMBL" id="JBHDIY010000002">
    <property type="protein sequence ID" value="MFL4469069.1"/>
    <property type="molecule type" value="Genomic_DNA"/>
</dbReference>
<comment type="caution">
    <text evidence="1">The sequence shown here is derived from an EMBL/GenBank/DDBJ whole genome shotgun (WGS) entry which is preliminary data.</text>
</comment>
<dbReference type="InterPro" id="IPR007709">
    <property type="entry name" value="N-FG_amidohydro"/>
</dbReference>
<dbReference type="Gene3D" id="3.40.630.40">
    <property type="entry name" value="Zn-dependent exopeptidases"/>
    <property type="match status" value="1"/>
</dbReference>
<dbReference type="PIRSF" id="PIRSF029730">
    <property type="entry name" value="UCP029730"/>
    <property type="match status" value="1"/>
</dbReference>
<gene>
    <name evidence="1" type="ORF">ACERZ8_04010</name>
</gene>